<reference evidence="3" key="1">
    <citation type="submission" date="2021-02" db="EMBL/GenBank/DDBJ databases">
        <authorList>
            <person name="Dougan E. K."/>
            <person name="Rhodes N."/>
            <person name="Thang M."/>
            <person name="Chan C."/>
        </authorList>
    </citation>
    <scope>NUCLEOTIDE SEQUENCE</scope>
</reference>
<feature type="compositionally biased region" description="Basic and acidic residues" evidence="1">
    <location>
        <begin position="855"/>
        <end position="865"/>
    </location>
</feature>
<sequence length="1000" mass="109538">MTQGDACYSGVIKAFFEDKGFGFIQCPELEQHGDVFVHHKQFSGLAVGDRVSFKVRFKNGKPQAEEVKEFSQSSFTAARLSTGSEKPGTGDRGMAMRTAPADMGVPDRINSGGETEDEGMHRGVIKAIFEDKGFGFIQCPVLEGKYGDVFVHHGQLKGFFVGDRVAFNVRFKNGKPQADEVKQPSPSASNWLSPSTGQPAAKVERERLVPVDYMQASRELEFEHRPQEADSGSGETFHEGVVKSFNSAKGFGFVRCQETFSMFNCDVFLHKDQLGSFQAGDAIRFSCQVNDRGQPQATEVRGPGPSASTPGGVEPLTGADLAYEAWRESGRGTDPDSTSQSLLAALLGGVKPATSWLAEEPPAQVAAMSSDERRRPRAGSGSLDEPSSVLRNLLGPSASFLDSSKPGSTVAIPASPQLRAREDSIDVDDFLECEQDGEPGGDEEDEDEAEEPEVELEEGQYRGVVISINASKGFGFIRCPRTFEIHSQDIFVDKKFLAELQVGEGVVFKVHMNARGQPQAIEVRSCSKPTASSSSRAPKEVDRSNRSRGVVKQFSADKGFGFIRSAEVAQRYGTDVFVHQKQIEQFVVGDRVTFVVKVGKSGKPQASKLEADEALDEEDSVPMGKEAPTHEGTIKKVDKEKKFGFIYCEALFDSHGCDIFVHSKHLEGPGLVIGDRVRFSFKESRNGRLMATFVEPMPSEDEEAEELTGKIKSFDDEHGYGFISSAEATAAHGRDVFLHSRQIGDFKVGDFVSFRVRISSNGQPQAYKLSEGPSGLAWLQSEAAPAEEEVHIGEIKSFSLVNGYGFIHCPELRKRFERDVFLHESQYEGLKVGDRVSFTLQVKRGQPQATSVAKHRSEEAGHRSEAAVNGQEEERNLQPLEDSAQLSRKLLRACASARAESVDSVSQALEAGAEAIARDVTGQTTIMVASLNVRHAERKCRLLIEHRADVHAFADAEQSLTILQWARQRINAKFANYLEAVSRGESCDLEVSQENPSDDL</sequence>
<feature type="domain" description="CSD" evidence="2">
    <location>
        <begin position="237"/>
        <end position="302"/>
    </location>
</feature>
<protein>
    <recommendedName>
        <fullName evidence="2">CSD domain-containing protein</fullName>
    </recommendedName>
</protein>
<accession>A0A813GAI2</accession>
<dbReference type="Gene3D" id="2.40.50.140">
    <property type="entry name" value="Nucleic acid-binding proteins"/>
    <property type="match status" value="8"/>
</dbReference>
<feature type="compositionally biased region" description="Polar residues" evidence="1">
    <location>
        <begin position="184"/>
        <end position="198"/>
    </location>
</feature>
<feature type="compositionally biased region" description="Polar residues" evidence="1">
    <location>
        <begin position="527"/>
        <end position="536"/>
    </location>
</feature>
<dbReference type="InterPro" id="IPR036770">
    <property type="entry name" value="Ankyrin_rpt-contain_sf"/>
</dbReference>
<feature type="region of interest" description="Disordered" evidence="1">
    <location>
        <begin position="294"/>
        <end position="316"/>
    </location>
</feature>
<feature type="domain" description="CSD" evidence="2">
    <location>
        <begin position="7"/>
        <end position="69"/>
    </location>
</feature>
<feature type="region of interest" description="Disordered" evidence="1">
    <location>
        <begin position="78"/>
        <end position="107"/>
    </location>
</feature>
<feature type="region of interest" description="Disordered" evidence="1">
    <location>
        <begin position="359"/>
        <end position="418"/>
    </location>
</feature>
<evidence type="ECO:0000256" key="1">
    <source>
        <dbReference type="SAM" id="MobiDB-lite"/>
    </source>
</evidence>
<keyword evidence="4" id="KW-1185">Reference proteome</keyword>
<dbReference type="InterPro" id="IPR012340">
    <property type="entry name" value="NA-bd_OB-fold"/>
</dbReference>
<dbReference type="Pfam" id="PF00313">
    <property type="entry name" value="CSD"/>
    <property type="match status" value="7"/>
</dbReference>
<dbReference type="EMBL" id="CAJNNV010027240">
    <property type="protein sequence ID" value="CAE8619849.1"/>
    <property type="molecule type" value="Genomic_DNA"/>
</dbReference>
<feature type="region of interest" description="Disordered" evidence="1">
    <location>
        <begin position="523"/>
        <end position="548"/>
    </location>
</feature>
<feature type="region of interest" description="Disordered" evidence="1">
    <location>
        <begin position="176"/>
        <end position="200"/>
    </location>
</feature>
<feature type="domain" description="CSD" evidence="2">
    <location>
        <begin position="546"/>
        <end position="611"/>
    </location>
</feature>
<feature type="region of interest" description="Disordered" evidence="1">
    <location>
        <begin position="432"/>
        <end position="458"/>
    </location>
</feature>
<evidence type="ECO:0000259" key="2">
    <source>
        <dbReference type="PROSITE" id="PS51857"/>
    </source>
</evidence>
<dbReference type="Gene3D" id="1.25.40.20">
    <property type="entry name" value="Ankyrin repeat-containing domain"/>
    <property type="match status" value="1"/>
</dbReference>
<dbReference type="PANTHER" id="PTHR46565">
    <property type="entry name" value="COLD SHOCK DOMAIN PROTEIN 2"/>
    <property type="match status" value="1"/>
</dbReference>
<dbReference type="Proteomes" id="UP000654075">
    <property type="component" value="Unassembled WGS sequence"/>
</dbReference>
<dbReference type="GO" id="GO:0003676">
    <property type="term" value="F:nucleic acid binding"/>
    <property type="evidence" value="ECO:0007669"/>
    <property type="project" value="InterPro"/>
</dbReference>
<name>A0A813GAI2_POLGL</name>
<dbReference type="InterPro" id="IPR002059">
    <property type="entry name" value="CSP_DNA-bd"/>
</dbReference>
<evidence type="ECO:0000313" key="4">
    <source>
        <dbReference type="Proteomes" id="UP000654075"/>
    </source>
</evidence>
<organism evidence="3 4">
    <name type="scientific">Polarella glacialis</name>
    <name type="common">Dinoflagellate</name>
    <dbReference type="NCBI Taxonomy" id="89957"/>
    <lineage>
        <taxon>Eukaryota</taxon>
        <taxon>Sar</taxon>
        <taxon>Alveolata</taxon>
        <taxon>Dinophyceae</taxon>
        <taxon>Suessiales</taxon>
        <taxon>Suessiaceae</taxon>
        <taxon>Polarella</taxon>
    </lineage>
</organism>
<feature type="domain" description="CSD" evidence="2">
    <location>
        <begin position="460"/>
        <end position="525"/>
    </location>
</feature>
<feature type="domain" description="CSD" evidence="2">
    <location>
        <begin position="120"/>
        <end position="183"/>
    </location>
</feature>
<dbReference type="PANTHER" id="PTHR46565:SF20">
    <property type="entry name" value="COLD SHOCK DOMAIN-CONTAINING PROTEIN 4"/>
    <property type="match status" value="1"/>
</dbReference>
<dbReference type="InterPro" id="IPR011129">
    <property type="entry name" value="CSD"/>
</dbReference>
<feature type="region of interest" description="Disordered" evidence="1">
    <location>
        <begin position="847"/>
        <end position="879"/>
    </location>
</feature>
<gene>
    <name evidence="3" type="ORF">PGLA1383_LOCUS37428</name>
</gene>
<feature type="region of interest" description="Disordered" evidence="1">
    <location>
        <begin position="606"/>
        <end position="632"/>
    </location>
</feature>
<proteinExistence type="predicted"/>
<feature type="domain" description="CSD" evidence="2">
    <location>
        <begin position="629"/>
        <end position="696"/>
    </location>
</feature>
<dbReference type="SMART" id="SM00357">
    <property type="entry name" value="CSP"/>
    <property type="match status" value="8"/>
</dbReference>
<comment type="caution">
    <text evidence="3">The sequence shown here is derived from an EMBL/GenBank/DDBJ whole genome shotgun (WGS) entry which is preliminary data.</text>
</comment>
<dbReference type="AlphaFoldDB" id="A0A813GAI2"/>
<feature type="domain" description="CSD" evidence="2">
    <location>
        <begin position="706"/>
        <end position="771"/>
    </location>
</feature>
<dbReference type="SUPFAM" id="SSF50249">
    <property type="entry name" value="Nucleic acid-binding proteins"/>
    <property type="match status" value="8"/>
</dbReference>
<feature type="domain" description="CSD" evidence="2">
    <location>
        <begin position="790"/>
        <end position="854"/>
    </location>
</feature>
<dbReference type="OrthoDB" id="444980at2759"/>
<evidence type="ECO:0000313" key="3">
    <source>
        <dbReference type="EMBL" id="CAE8619849.1"/>
    </source>
</evidence>
<dbReference type="CDD" id="cd04458">
    <property type="entry name" value="CSP_CDS"/>
    <property type="match status" value="4"/>
</dbReference>
<dbReference type="PROSITE" id="PS51857">
    <property type="entry name" value="CSD_2"/>
    <property type="match status" value="8"/>
</dbReference>